<dbReference type="InterPro" id="IPR008930">
    <property type="entry name" value="Terpenoid_cyclase/PrenylTrfase"/>
</dbReference>
<keyword evidence="10" id="KW-1133">Transmembrane helix</keyword>
<evidence type="ECO:0000256" key="14">
    <source>
        <dbReference type="ARBA" id="ARBA00023136"/>
    </source>
</evidence>
<comment type="subcellular location">
    <subcellularLocation>
        <location evidence="3">Membrane</location>
        <topology evidence="3">Single-pass membrane protein</topology>
    </subcellularLocation>
</comment>
<dbReference type="OrthoDB" id="1877784at2759"/>
<evidence type="ECO:0000313" key="19">
    <source>
        <dbReference type="EMBL" id="KDP39026.1"/>
    </source>
</evidence>
<proteinExistence type="inferred from homology"/>
<evidence type="ECO:0000256" key="9">
    <source>
        <dbReference type="ARBA" id="ARBA00022842"/>
    </source>
</evidence>
<dbReference type="InterPro" id="IPR002401">
    <property type="entry name" value="Cyt_P450_E_grp-I"/>
</dbReference>
<comment type="cofactor">
    <cofactor evidence="2 16">
        <name>heme</name>
        <dbReference type="ChEBI" id="CHEBI:30413"/>
    </cofactor>
</comment>
<dbReference type="SUPFAM" id="SSF48239">
    <property type="entry name" value="Terpenoid cyclases/Protein prenyltransferases"/>
    <property type="match status" value="1"/>
</dbReference>
<dbReference type="Gene3D" id="1.50.10.130">
    <property type="entry name" value="Terpene synthase, N-terminal domain"/>
    <property type="match status" value="1"/>
</dbReference>
<keyword evidence="6 16" id="KW-0349">Heme</keyword>
<dbReference type="PRINTS" id="PR00463">
    <property type="entry name" value="EP450I"/>
</dbReference>
<evidence type="ECO:0000256" key="7">
    <source>
        <dbReference type="ARBA" id="ARBA00022692"/>
    </source>
</evidence>
<dbReference type="EMBL" id="KK914353">
    <property type="protein sequence ID" value="KDP39026.1"/>
    <property type="molecule type" value="Genomic_DNA"/>
</dbReference>
<sequence length="893" mass="102521">MHQLLGSLLHHRLRHLSNKYRTVMHLKLGQVSQIVISSPEAAKKVMKTNDIIFAQRPYLLAAGIILYNFKDIAFAPYGEGWRQMRKICTLQLLSTKRVRSFRVVREEETSKFIRSIYGLPKVNISKMVFSLSNAITLKSAFGKVSERHDAFLPLVQKSVLVFGGFSVADIFPSVKFLNRITGMRSKLEKLHQEADIMLENIINEHKENKRLGRSNSEGKEDDLVDVLLNLQNCDDLGFPLTMENIKAVMLDMFVAGTETSAATIEWAMSEMVKDSRVMKKAQEEMSQVYNQKENIDETRLDELKYLKLVIKETLRLHPPAPLLLPRECLEAVEIDGYQVPINTKVIINAWAIGRDSRYWNEAEKFYPERFLNNSIDFKGKEFEFIPFGAGRRMCPGIAYGMAVVELAVANLLYPFDWKLPSGIEPHQLDMSESFGLAARRKNELHLIPIPYNPFPSQQKIGIISSEEQFEGLREEVRRLLSEGSPNLALIDAVLRLGIGYHFTSEIENALEKLHHHHCVTDSNDLYTVALQFRLLRQHGIKVSSDIFEKFKDGEGKFKESLTHDVMGMLSLYEAAHLGIQGEDILDEAIDFTTTNLQLLLPQLSSDLANEVSHALNRPIRKCLPRLEARHYIEVYKREKSHNSTLLKFAKLDFNRLQQLHQKELRGVSEWNIKEKDTLPEYMKIIFNTVIDVYNEIEEFVTKEGRLYCLHYLKEALKRVVRSYLAEAKWRDNGYVPTMEEYMDLSLITTCYPLLATTSLFGMGEIANKYAFVGVSNDPKIVRASATVCRLMDDITSHTFEQKREHVASAFECYIKQHGGSEEEAEKLFRKEIRNAWKDINEECLKPTPVPMPLLERVLNLTRAMDVIYKDEDGYTNSHVIKDYVASLLKDPAV</sequence>
<evidence type="ECO:0000256" key="6">
    <source>
        <dbReference type="ARBA" id="ARBA00022617"/>
    </source>
</evidence>
<comment type="cofactor">
    <cofactor evidence="1">
        <name>Mg(2+)</name>
        <dbReference type="ChEBI" id="CHEBI:18420"/>
    </cofactor>
</comment>
<dbReference type="Pfam" id="PF00067">
    <property type="entry name" value="p450"/>
    <property type="match status" value="1"/>
</dbReference>
<comment type="similarity">
    <text evidence="5">Belongs to the cytochrome P450 family.</text>
</comment>
<dbReference type="GO" id="GO:0005506">
    <property type="term" value="F:iron ion binding"/>
    <property type="evidence" value="ECO:0007669"/>
    <property type="project" value="InterPro"/>
</dbReference>
<evidence type="ECO:0000256" key="1">
    <source>
        <dbReference type="ARBA" id="ARBA00001946"/>
    </source>
</evidence>
<dbReference type="CDD" id="cd00684">
    <property type="entry name" value="Terpene_cyclase_plant_C1"/>
    <property type="match status" value="1"/>
</dbReference>
<evidence type="ECO:0000256" key="13">
    <source>
        <dbReference type="ARBA" id="ARBA00023033"/>
    </source>
</evidence>
<reference evidence="19 20" key="1">
    <citation type="journal article" date="2014" name="PLoS ONE">
        <title>Global Analysis of Gene Expression Profiles in Physic Nut (Jatropha curcas L.) Seedlings Exposed to Salt Stress.</title>
        <authorList>
            <person name="Zhang L."/>
            <person name="Zhang C."/>
            <person name="Wu P."/>
            <person name="Chen Y."/>
            <person name="Li M."/>
            <person name="Jiang H."/>
            <person name="Wu G."/>
        </authorList>
    </citation>
    <scope>NUCLEOTIDE SEQUENCE [LARGE SCALE GENOMIC DNA]</scope>
    <source>
        <strain evidence="20">cv. GZQX0401</strain>
        <tissue evidence="19">Young leaves</tissue>
    </source>
</reference>
<dbReference type="InterPro" id="IPR005630">
    <property type="entry name" value="Terpene_synthase_metal-bd"/>
</dbReference>
<evidence type="ECO:0000256" key="12">
    <source>
        <dbReference type="ARBA" id="ARBA00023004"/>
    </source>
</evidence>
<protein>
    <submittedName>
        <fullName evidence="19">Uncharacterized protein</fullName>
    </submittedName>
</protein>
<dbReference type="InterPro" id="IPR008949">
    <property type="entry name" value="Isoprenoid_synthase_dom_sf"/>
</dbReference>
<evidence type="ECO:0000259" key="17">
    <source>
        <dbReference type="Pfam" id="PF01397"/>
    </source>
</evidence>
<comment type="similarity">
    <text evidence="4">Belongs to the terpene synthase family.</text>
</comment>
<keyword evidence="8 16" id="KW-0479">Metal-binding</keyword>
<dbReference type="Gene3D" id="1.10.630.10">
    <property type="entry name" value="Cytochrome P450"/>
    <property type="match status" value="1"/>
</dbReference>
<dbReference type="GO" id="GO:0020037">
    <property type="term" value="F:heme binding"/>
    <property type="evidence" value="ECO:0007669"/>
    <property type="project" value="InterPro"/>
</dbReference>
<dbReference type="AlphaFoldDB" id="A0A067KS26"/>
<dbReference type="GO" id="GO:0016020">
    <property type="term" value="C:membrane"/>
    <property type="evidence" value="ECO:0007669"/>
    <property type="project" value="UniProtKB-SubCell"/>
</dbReference>
<accession>A0A067KS26</accession>
<dbReference type="Proteomes" id="UP000027138">
    <property type="component" value="Unassembled WGS sequence"/>
</dbReference>
<dbReference type="CDD" id="cd11072">
    <property type="entry name" value="CYP71-like"/>
    <property type="match status" value="1"/>
</dbReference>
<keyword evidence="13" id="KW-0503">Monooxygenase</keyword>
<evidence type="ECO:0000256" key="2">
    <source>
        <dbReference type="ARBA" id="ARBA00001971"/>
    </source>
</evidence>
<gene>
    <name evidence="19" type="ORF">JCGZ_00783</name>
</gene>
<evidence type="ECO:0000259" key="18">
    <source>
        <dbReference type="Pfam" id="PF03936"/>
    </source>
</evidence>
<dbReference type="PANTHER" id="PTHR47953:SF19">
    <property type="entry name" value="OS06G0641600 PROTEIN"/>
    <property type="match status" value="1"/>
</dbReference>
<keyword evidence="14" id="KW-0472">Membrane</keyword>
<dbReference type="PROSITE" id="PS00086">
    <property type="entry name" value="CYTOCHROME_P450"/>
    <property type="match status" value="1"/>
</dbReference>
<dbReference type="SUPFAM" id="SSF48264">
    <property type="entry name" value="Cytochrome P450"/>
    <property type="match status" value="1"/>
</dbReference>
<keyword evidence="11" id="KW-0560">Oxidoreductase</keyword>
<dbReference type="PRINTS" id="PR00385">
    <property type="entry name" value="P450"/>
</dbReference>
<feature type="domain" description="Terpene synthase N-terminal" evidence="17">
    <location>
        <begin position="466"/>
        <end position="615"/>
    </location>
</feature>
<dbReference type="InterPro" id="IPR036965">
    <property type="entry name" value="Terpene_synth_N_sf"/>
</dbReference>
<evidence type="ECO:0000256" key="16">
    <source>
        <dbReference type="PIRSR" id="PIRSR602401-1"/>
    </source>
</evidence>
<dbReference type="Gene3D" id="1.10.600.10">
    <property type="entry name" value="Farnesyl Diphosphate Synthase"/>
    <property type="match status" value="2"/>
</dbReference>
<dbReference type="PANTHER" id="PTHR47953">
    <property type="entry name" value="OS08G0105600 PROTEIN"/>
    <property type="match status" value="1"/>
</dbReference>
<dbReference type="SUPFAM" id="SSF48576">
    <property type="entry name" value="Terpenoid synthases"/>
    <property type="match status" value="1"/>
</dbReference>
<dbReference type="InterPro" id="IPR036396">
    <property type="entry name" value="Cyt_P450_sf"/>
</dbReference>
<keyword evidence="15" id="KW-0456">Lyase</keyword>
<organism evidence="19 20">
    <name type="scientific">Jatropha curcas</name>
    <name type="common">Barbados nut</name>
    <dbReference type="NCBI Taxonomy" id="180498"/>
    <lineage>
        <taxon>Eukaryota</taxon>
        <taxon>Viridiplantae</taxon>
        <taxon>Streptophyta</taxon>
        <taxon>Embryophyta</taxon>
        <taxon>Tracheophyta</taxon>
        <taxon>Spermatophyta</taxon>
        <taxon>Magnoliopsida</taxon>
        <taxon>eudicotyledons</taxon>
        <taxon>Gunneridae</taxon>
        <taxon>Pentapetalae</taxon>
        <taxon>rosids</taxon>
        <taxon>fabids</taxon>
        <taxon>Malpighiales</taxon>
        <taxon>Euphorbiaceae</taxon>
        <taxon>Crotonoideae</taxon>
        <taxon>Jatropheae</taxon>
        <taxon>Jatropha</taxon>
    </lineage>
</organism>
<keyword evidence="12 16" id="KW-0408">Iron</keyword>
<evidence type="ECO:0000256" key="11">
    <source>
        <dbReference type="ARBA" id="ARBA00023002"/>
    </source>
</evidence>
<dbReference type="Pfam" id="PF03936">
    <property type="entry name" value="Terpene_synth_C"/>
    <property type="match status" value="1"/>
</dbReference>
<evidence type="ECO:0000313" key="20">
    <source>
        <dbReference type="Proteomes" id="UP000027138"/>
    </source>
</evidence>
<dbReference type="InterPro" id="IPR017972">
    <property type="entry name" value="Cyt_P450_CS"/>
</dbReference>
<evidence type="ECO:0000256" key="5">
    <source>
        <dbReference type="ARBA" id="ARBA00010617"/>
    </source>
</evidence>
<dbReference type="Pfam" id="PF01397">
    <property type="entry name" value="Terpene_synth"/>
    <property type="match status" value="1"/>
</dbReference>
<dbReference type="GO" id="GO:0004497">
    <property type="term" value="F:monooxygenase activity"/>
    <property type="evidence" value="ECO:0007669"/>
    <property type="project" value="UniProtKB-KW"/>
</dbReference>
<evidence type="ECO:0000256" key="10">
    <source>
        <dbReference type="ARBA" id="ARBA00022989"/>
    </source>
</evidence>
<dbReference type="InterPro" id="IPR044814">
    <property type="entry name" value="Terpene_cyclase_plant_C1"/>
</dbReference>
<feature type="domain" description="Terpene synthase metal-binding" evidence="18">
    <location>
        <begin position="667"/>
        <end position="838"/>
    </location>
</feature>
<keyword evidence="7" id="KW-0812">Transmembrane</keyword>
<dbReference type="InterPro" id="IPR052306">
    <property type="entry name" value="CYP450_71D"/>
</dbReference>
<evidence type="ECO:0000256" key="3">
    <source>
        <dbReference type="ARBA" id="ARBA00004167"/>
    </source>
</evidence>
<feature type="binding site" description="axial binding residue" evidence="16">
    <location>
        <position position="394"/>
    </location>
    <ligand>
        <name>heme</name>
        <dbReference type="ChEBI" id="CHEBI:30413"/>
    </ligand>
    <ligandPart>
        <name>Fe</name>
        <dbReference type="ChEBI" id="CHEBI:18248"/>
    </ligandPart>
</feature>
<evidence type="ECO:0000256" key="8">
    <source>
        <dbReference type="ARBA" id="ARBA00022723"/>
    </source>
</evidence>
<dbReference type="FunFam" id="1.50.10.130:FF:000001">
    <property type="entry name" value="Isoprene synthase, chloroplastic"/>
    <property type="match status" value="1"/>
</dbReference>
<dbReference type="GO" id="GO:0010333">
    <property type="term" value="F:terpene synthase activity"/>
    <property type="evidence" value="ECO:0007669"/>
    <property type="project" value="InterPro"/>
</dbReference>
<dbReference type="GO" id="GO:0000287">
    <property type="term" value="F:magnesium ion binding"/>
    <property type="evidence" value="ECO:0007669"/>
    <property type="project" value="InterPro"/>
</dbReference>
<dbReference type="InterPro" id="IPR001906">
    <property type="entry name" value="Terpene_synth_N"/>
</dbReference>
<evidence type="ECO:0000256" key="4">
    <source>
        <dbReference type="ARBA" id="ARBA00006333"/>
    </source>
</evidence>
<dbReference type="GO" id="GO:0016705">
    <property type="term" value="F:oxidoreductase activity, acting on paired donors, with incorporation or reduction of molecular oxygen"/>
    <property type="evidence" value="ECO:0007669"/>
    <property type="project" value="InterPro"/>
</dbReference>
<dbReference type="FunFam" id="1.10.630.10:FF:000043">
    <property type="entry name" value="Cytochrome P450 99A2"/>
    <property type="match status" value="1"/>
</dbReference>
<keyword evidence="20" id="KW-1185">Reference proteome</keyword>
<dbReference type="InterPro" id="IPR001128">
    <property type="entry name" value="Cyt_P450"/>
</dbReference>
<keyword evidence="9" id="KW-0460">Magnesium</keyword>
<evidence type="ECO:0000256" key="15">
    <source>
        <dbReference type="ARBA" id="ARBA00023239"/>
    </source>
</evidence>
<dbReference type="GO" id="GO:0016102">
    <property type="term" value="P:diterpenoid biosynthetic process"/>
    <property type="evidence" value="ECO:0007669"/>
    <property type="project" value="InterPro"/>
</dbReference>
<name>A0A067KS26_JATCU</name>